<dbReference type="Proteomes" id="UP001629274">
    <property type="component" value="Unassembled WGS sequence"/>
</dbReference>
<protein>
    <submittedName>
        <fullName evidence="2">Uncharacterized protein</fullName>
    </submittedName>
</protein>
<evidence type="ECO:0000256" key="1">
    <source>
        <dbReference type="SAM" id="MobiDB-lite"/>
    </source>
</evidence>
<feature type="compositionally biased region" description="Basic residues" evidence="1">
    <location>
        <begin position="1"/>
        <end position="18"/>
    </location>
</feature>
<organism evidence="2 3">
    <name type="scientific">Paraburkholderia phytofirmans</name>
    <dbReference type="NCBI Taxonomy" id="261302"/>
    <lineage>
        <taxon>Bacteria</taxon>
        <taxon>Pseudomonadati</taxon>
        <taxon>Pseudomonadota</taxon>
        <taxon>Betaproteobacteria</taxon>
        <taxon>Burkholderiales</taxon>
        <taxon>Burkholderiaceae</taxon>
        <taxon>Paraburkholderia</taxon>
    </lineage>
</organism>
<feature type="compositionally biased region" description="Polar residues" evidence="1">
    <location>
        <begin position="29"/>
        <end position="43"/>
    </location>
</feature>
<feature type="region of interest" description="Disordered" evidence="1">
    <location>
        <begin position="1"/>
        <end position="49"/>
    </location>
</feature>
<accession>A0ABW9BJ11</accession>
<dbReference type="RefSeq" id="WP_408259385.1">
    <property type="nucleotide sequence ID" value="NZ_JAQQCK010000002.1"/>
</dbReference>
<comment type="caution">
    <text evidence="2">The sequence shown here is derived from an EMBL/GenBank/DDBJ whole genome shotgun (WGS) entry which is preliminary data.</text>
</comment>
<dbReference type="EMBL" id="JAQQDR010000004">
    <property type="protein sequence ID" value="MFM0239166.1"/>
    <property type="molecule type" value="Genomic_DNA"/>
</dbReference>
<keyword evidence="3" id="KW-1185">Reference proteome</keyword>
<gene>
    <name evidence="2" type="ORF">PQR03_13580</name>
</gene>
<proteinExistence type="predicted"/>
<evidence type="ECO:0000313" key="2">
    <source>
        <dbReference type="EMBL" id="MFM0239166.1"/>
    </source>
</evidence>
<reference evidence="2 3" key="1">
    <citation type="journal article" date="2024" name="Chem. Sci.">
        <title>Discovery of megapolipeptins by genome mining of a Burkholderiales bacteria collection.</title>
        <authorList>
            <person name="Paulo B.S."/>
            <person name="Recchia M.J.J."/>
            <person name="Lee S."/>
            <person name="Fergusson C.H."/>
            <person name="Romanowski S.B."/>
            <person name="Hernandez A."/>
            <person name="Krull N."/>
            <person name="Liu D.Y."/>
            <person name="Cavanagh H."/>
            <person name="Bos A."/>
            <person name="Gray C.A."/>
            <person name="Murphy B.T."/>
            <person name="Linington R.G."/>
            <person name="Eustaquio A.S."/>
        </authorList>
    </citation>
    <scope>NUCLEOTIDE SEQUENCE [LARGE SCALE GENOMIC DNA]</scope>
    <source>
        <strain evidence="2 3">RL17-351-BIE-A</strain>
    </source>
</reference>
<name>A0ABW9BJ11_9BURK</name>
<evidence type="ECO:0000313" key="3">
    <source>
        <dbReference type="Proteomes" id="UP001629274"/>
    </source>
</evidence>
<sequence length="71" mass="8076">MLKTFIKTHRQKTNRRQARSAEQRFAASQRESVTSTAQRSADTLDNWDKTITPHVTARNAKRRTVCMGTAG</sequence>